<dbReference type="EMBL" id="AVPU01000005">
    <property type="protein sequence ID" value="KGM55384.1"/>
    <property type="molecule type" value="Genomic_DNA"/>
</dbReference>
<feature type="chain" id="PRO_5001961903" description="Lipoprotein" evidence="1">
    <location>
        <begin position="20"/>
        <end position="76"/>
    </location>
</feature>
<reference evidence="2 3" key="1">
    <citation type="submission" date="2013-08" db="EMBL/GenBank/DDBJ databases">
        <title>Genome sequencing of Lysobacter.</title>
        <authorList>
            <person name="Zhang S."/>
            <person name="Wang G."/>
        </authorList>
    </citation>
    <scope>NUCLEOTIDE SEQUENCE [LARGE SCALE GENOMIC DNA]</scope>
    <source>
        <strain evidence="2 3">GH1-9</strain>
    </source>
</reference>
<protein>
    <recommendedName>
        <fullName evidence="4">Lipoprotein</fullName>
    </recommendedName>
</protein>
<name>A0A0A0EY18_9GAMM</name>
<organism evidence="2 3">
    <name type="scientific">Lysobacter daejeonensis GH1-9</name>
    <dbReference type="NCBI Taxonomy" id="1385517"/>
    <lineage>
        <taxon>Bacteria</taxon>
        <taxon>Pseudomonadati</taxon>
        <taxon>Pseudomonadota</taxon>
        <taxon>Gammaproteobacteria</taxon>
        <taxon>Lysobacterales</taxon>
        <taxon>Lysobacteraceae</taxon>
        <taxon>Aerolutibacter</taxon>
    </lineage>
</organism>
<sequence>MRLVVLSLAAVVVAGCASSMEKDSAALTPAAKPGSVVVDAEYMAAVEQVARRRNIGVVWVNPPSKRVAGDPRQAMR</sequence>
<gene>
    <name evidence="2" type="ORF">N800_13690</name>
</gene>
<dbReference type="Proteomes" id="UP000029998">
    <property type="component" value="Unassembled WGS sequence"/>
</dbReference>
<keyword evidence="1" id="KW-0732">Signal</keyword>
<dbReference type="PROSITE" id="PS51257">
    <property type="entry name" value="PROKAR_LIPOPROTEIN"/>
    <property type="match status" value="1"/>
</dbReference>
<accession>A0A0A0EY18</accession>
<comment type="caution">
    <text evidence="2">The sequence shown here is derived from an EMBL/GenBank/DDBJ whole genome shotgun (WGS) entry which is preliminary data.</text>
</comment>
<dbReference type="AlphaFoldDB" id="A0A0A0EY18"/>
<dbReference type="RefSeq" id="WP_036135215.1">
    <property type="nucleotide sequence ID" value="NZ_AVPU01000005.1"/>
</dbReference>
<keyword evidence="3" id="KW-1185">Reference proteome</keyword>
<evidence type="ECO:0000256" key="1">
    <source>
        <dbReference type="SAM" id="SignalP"/>
    </source>
</evidence>
<evidence type="ECO:0000313" key="2">
    <source>
        <dbReference type="EMBL" id="KGM55384.1"/>
    </source>
</evidence>
<proteinExistence type="predicted"/>
<evidence type="ECO:0000313" key="3">
    <source>
        <dbReference type="Proteomes" id="UP000029998"/>
    </source>
</evidence>
<feature type="signal peptide" evidence="1">
    <location>
        <begin position="1"/>
        <end position="19"/>
    </location>
</feature>
<evidence type="ECO:0008006" key="4">
    <source>
        <dbReference type="Google" id="ProtNLM"/>
    </source>
</evidence>